<gene>
    <name evidence="9 14" type="primary">infB</name>
    <name evidence="14" type="ORF">GQN54_01630</name>
</gene>
<dbReference type="PROSITE" id="PS51722">
    <property type="entry name" value="G_TR_2"/>
    <property type="match status" value="1"/>
</dbReference>
<dbReference type="GO" id="GO:0005525">
    <property type="term" value="F:GTP binding"/>
    <property type="evidence" value="ECO:0007669"/>
    <property type="project" value="UniProtKB-KW"/>
</dbReference>
<feature type="compositionally biased region" description="Basic and acidic residues" evidence="12">
    <location>
        <begin position="337"/>
        <end position="350"/>
    </location>
</feature>
<dbReference type="FunFam" id="3.40.50.10050:FF:000001">
    <property type="entry name" value="Translation initiation factor IF-2"/>
    <property type="match status" value="1"/>
</dbReference>
<evidence type="ECO:0000256" key="7">
    <source>
        <dbReference type="ARBA" id="ARBA00022917"/>
    </source>
</evidence>
<feature type="domain" description="Tr-type G" evidence="13">
    <location>
        <begin position="477"/>
        <end position="645"/>
    </location>
</feature>
<dbReference type="Pfam" id="PF22042">
    <property type="entry name" value="EF-G_D2"/>
    <property type="match status" value="1"/>
</dbReference>
<dbReference type="GO" id="GO:0005737">
    <property type="term" value="C:cytoplasm"/>
    <property type="evidence" value="ECO:0007669"/>
    <property type="project" value="UniProtKB-SubCell"/>
</dbReference>
<keyword evidence="8 9" id="KW-0342">GTP-binding</keyword>
<evidence type="ECO:0000256" key="12">
    <source>
        <dbReference type="SAM" id="MobiDB-lite"/>
    </source>
</evidence>
<dbReference type="CDD" id="cd01887">
    <property type="entry name" value="IF2_eIF5B"/>
    <property type="match status" value="1"/>
</dbReference>
<dbReference type="NCBIfam" id="TIGR00231">
    <property type="entry name" value="small_GTP"/>
    <property type="match status" value="1"/>
</dbReference>
<dbReference type="Pfam" id="PF03144">
    <property type="entry name" value="GTP_EFTU_D2"/>
    <property type="match status" value="1"/>
</dbReference>
<feature type="compositionally biased region" description="Basic and acidic residues" evidence="12">
    <location>
        <begin position="56"/>
        <end position="67"/>
    </location>
</feature>
<dbReference type="CDD" id="cd03692">
    <property type="entry name" value="mtIF2_IVc"/>
    <property type="match status" value="1"/>
</dbReference>
<dbReference type="Gene3D" id="2.40.30.10">
    <property type="entry name" value="Translation factors"/>
    <property type="match status" value="2"/>
</dbReference>
<dbReference type="SUPFAM" id="SSF50447">
    <property type="entry name" value="Translation proteins"/>
    <property type="match status" value="2"/>
</dbReference>
<dbReference type="InterPro" id="IPR027417">
    <property type="entry name" value="P-loop_NTPase"/>
</dbReference>
<dbReference type="FunFam" id="3.40.50.300:FF:000019">
    <property type="entry name" value="Translation initiation factor IF-2"/>
    <property type="match status" value="1"/>
</dbReference>
<dbReference type="RefSeq" id="WP_160631298.1">
    <property type="nucleotide sequence ID" value="NZ_WWNE01000003.1"/>
</dbReference>
<evidence type="ECO:0000256" key="2">
    <source>
        <dbReference type="ARBA" id="ARBA00007733"/>
    </source>
</evidence>
<dbReference type="PROSITE" id="PS01176">
    <property type="entry name" value="IF2"/>
    <property type="match status" value="1"/>
</dbReference>
<feature type="compositionally biased region" description="Basic and acidic residues" evidence="12">
    <location>
        <begin position="119"/>
        <end position="143"/>
    </location>
</feature>
<reference evidence="14 15" key="1">
    <citation type="submission" date="2019-12" db="EMBL/GenBank/DDBJ databases">
        <authorList>
            <person name="Zhao J."/>
        </authorList>
    </citation>
    <scope>NUCLEOTIDE SEQUENCE [LARGE SCALE GENOMIC DNA]</scope>
    <source>
        <strain evidence="14 15">S-15</strain>
    </source>
</reference>
<comment type="subcellular location">
    <subcellularLocation>
        <location evidence="1 9 11">Cytoplasm</location>
    </subcellularLocation>
</comment>
<evidence type="ECO:0000256" key="10">
    <source>
        <dbReference type="RuleBase" id="RU000644"/>
    </source>
</evidence>
<feature type="compositionally biased region" description="Basic and acidic residues" evidence="12">
    <location>
        <begin position="253"/>
        <end position="270"/>
    </location>
</feature>
<evidence type="ECO:0000256" key="11">
    <source>
        <dbReference type="RuleBase" id="RU000645"/>
    </source>
</evidence>
<dbReference type="AlphaFoldDB" id="A0A6N9NG45"/>
<keyword evidence="15" id="KW-1185">Reference proteome</keyword>
<dbReference type="EMBL" id="WWNE01000003">
    <property type="protein sequence ID" value="NBG64799.1"/>
    <property type="molecule type" value="Genomic_DNA"/>
</dbReference>
<evidence type="ECO:0000256" key="6">
    <source>
        <dbReference type="ARBA" id="ARBA00022741"/>
    </source>
</evidence>
<evidence type="ECO:0000256" key="4">
    <source>
        <dbReference type="ARBA" id="ARBA00022490"/>
    </source>
</evidence>
<dbReference type="Gene3D" id="3.40.50.10050">
    <property type="entry name" value="Translation initiation factor IF- 2, domain 3"/>
    <property type="match status" value="1"/>
</dbReference>
<dbReference type="InterPro" id="IPR023115">
    <property type="entry name" value="TIF_IF2_dom3"/>
</dbReference>
<dbReference type="HAMAP" id="MF_00100_B">
    <property type="entry name" value="IF_2_B"/>
    <property type="match status" value="1"/>
</dbReference>
<dbReference type="InterPro" id="IPR000178">
    <property type="entry name" value="TF_IF2_bacterial-like"/>
</dbReference>
<dbReference type="InterPro" id="IPR053905">
    <property type="entry name" value="EF-G-like_DII"/>
</dbReference>
<comment type="function">
    <text evidence="9 10">One of the essential components for the initiation of protein synthesis. Protects formylmethionyl-tRNA from spontaneous hydrolysis and promotes its binding to the 30S ribosomal subunits. Also involved in the hydrolysis of GTP during the formation of the 70S ribosomal complex.</text>
</comment>
<feature type="region of interest" description="Disordered" evidence="12">
    <location>
        <begin position="56"/>
        <end position="388"/>
    </location>
</feature>
<proteinExistence type="inferred from homology"/>
<dbReference type="GO" id="GO:0003743">
    <property type="term" value="F:translation initiation factor activity"/>
    <property type="evidence" value="ECO:0007669"/>
    <property type="project" value="UniProtKB-UniRule"/>
</dbReference>
<dbReference type="NCBIfam" id="TIGR00487">
    <property type="entry name" value="IF-2"/>
    <property type="match status" value="1"/>
</dbReference>
<feature type="binding site" evidence="9">
    <location>
        <begin position="486"/>
        <end position="493"/>
    </location>
    <ligand>
        <name>GTP</name>
        <dbReference type="ChEBI" id="CHEBI:37565"/>
    </ligand>
</feature>
<feature type="compositionally biased region" description="Basic and acidic residues" evidence="12">
    <location>
        <begin position="74"/>
        <end position="91"/>
    </location>
</feature>
<dbReference type="InterPro" id="IPR000795">
    <property type="entry name" value="T_Tr_GTP-bd_dom"/>
</dbReference>
<dbReference type="Gene3D" id="3.40.50.300">
    <property type="entry name" value="P-loop containing nucleotide triphosphate hydrolases"/>
    <property type="match status" value="1"/>
</dbReference>
<dbReference type="InterPro" id="IPR005225">
    <property type="entry name" value="Small_GTP-bd"/>
</dbReference>
<evidence type="ECO:0000313" key="15">
    <source>
        <dbReference type="Proteomes" id="UP000470771"/>
    </source>
</evidence>
<feature type="compositionally biased region" description="Acidic residues" evidence="12">
    <location>
        <begin position="92"/>
        <end position="104"/>
    </location>
</feature>
<dbReference type="FunFam" id="2.40.30.10:FF:000008">
    <property type="entry name" value="Translation initiation factor IF-2"/>
    <property type="match status" value="1"/>
</dbReference>
<evidence type="ECO:0000256" key="9">
    <source>
        <dbReference type="HAMAP-Rule" id="MF_00100"/>
    </source>
</evidence>
<dbReference type="Pfam" id="PF00009">
    <property type="entry name" value="GTP_EFTU"/>
    <property type="match status" value="1"/>
</dbReference>
<protein>
    <recommendedName>
        <fullName evidence="3 9">Translation initiation factor IF-2</fullName>
    </recommendedName>
</protein>
<dbReference type="PANTHER" id="PTHR43381:SF5">
    <property type="entry name" value="TR-TYPE G DOMAIN-CONTAINING PROTEIN"/>
    <property type="match status" value="1"/>
</dbReference>
<dbReference type="SUPFAM" id="SSF52156">
    <property type="entry name" value="Initiation factor IF2/eIF5b, domain 3"/>
    <property type="match status" value="1"/>
</dbReference>
<dbReference type="InterPro" id="IPR044145">
    <property type="entry name" value="IF2_II"/>
</dbReference>
<dbReference type="CDD" id="cd03702">
    <property type="entry name" value="IF2_mtIF2_II"/>
    <property type="match status" value="1"/>
</dbReference>
<evidence type="ECO:0000256" key="3">
    <source>
        <dbReference type="ARBA" id="ARBA00020675"/>
    </source>
</evidence>
<dbReference type="InterPro" id="IPR009000">
    <property type="entry name" value="Transl_B-barrel_sf"/>
</dbReference>
<keyword evidence="7 9" id="KW-0648">Protein biosynthesis</keyword>
<evidence type="ECO:0000256" key="5">
    <source>
        <dbReference type="ARBA" id="ARBA00022540"/>
    </source>
</evidence>
<keyword evidence="6 9" id="KW-0547">Nucleotide-binding</keyword>
<feature type="compositionally biased region" description="Basic and acidic residues" evidence="12">
    <location>
        <begin position="174"/>
        <end position="244"/>
    </location>
</feature>
<dbReference type="Pfam" id="PF11987">
    <property type="entry name" value="IF-2"/>
    <property type="match status" value="1"/>
</dbReference>
<evidence type="ECO:0000256" key="8">
    <source>
        <dbReference type="ARBA" id="ARBA00023134"/>
    </source>
</evidence>
<dbReference type="InterPro" id="IPR004161">
    <property type="entry name" value="EFTu-like_2"/>
</dbReference>
<accession>A0A6N9NG45</accession>
<dbReference type="InterPro" id="IPR036925">
    <property type="entry name" value="TIF_IF2_dom3_sf"/>
</dbReference>
<dbReference type="InterPro" id="IPR006847">
    <property type="entry name" value="IF2_N"/>
</dbReference>
<comment type="similarity">
    <text evidence="2 9 10">Belongs to the TRAFAC class translation factor GTPase superfamily. Classic translation factor GTPase family. IF-2 subfamily.</text>
</comment>
<evidence type="ECO:0000256" key="1">
    <source>
        <dbReference type="ARBA" id="ARBA00004496"/>
    </source>
</evidence>
<feature type="binding site" evidence="9">
    <location>
        <begin position="533"/>
        <end position="537"/>
    </location>
    <ligand>
        <name>GTP</name>
        <dbReference type="ChEBI" id="CHEBI:37565"/>
    </ligand>
</feature>
<feature type="binding site" evidence="9">
    <location>
        <begin position="587"/>
        <end position="590"/>
    </location>
    <ligand>
        <name>GTP</name>
        <dbReference type="ChEBI" id="CHEBI:37565"/>
    </ligand>
</feature>
<dbReference type="FunFam" id="2.40.30.10:FF:000007">
    <property type="entry name" value="Translation initiation factor IF-2"/>
    <property type="match status" value="1"/>
</dbReference>
<dbReference type="Proteomes" id="UP000470771">
    <property type="component" value="Unassembled WGS sequence"/>
</dbReference>
<dbReference type="PANTHER" id="PTHR43381">
    <property type="entry name" value="TRANSLATION INITIATION FACTOR IF-2-RELATED"/>
    <property type="match status" value="1"/>
</dbReference>
<comment type="caution">
    <text evidence="9">Lacks conserved residue(s) required for the propagation of feature annotation.</text>
</comment>
<evidence type="ECO:0000259" key="13">
    <source>
        <dbReference type="PROSITE" id="PS51722"/>
    </source>
</evidence>
<dbReference type="Pfam" id="PF04760">
    <property type="entry name" value="IF2_N"/>
    <property type="match status" value="1"/>
</dbReference>
<keyword evidence="5 9" id="KW-0396">Initiation factor</keyword>
<name>A0A6N9NG45_9FLAO</name>
<evidence type="ECO:0000313" key="14">
    <source>
        <dbReference type="EMBL" id="NBG64799.1"/>
    </source>
</evidence>
<keyword evidence="4 9" id="KW-0963">Cytoplasm</keyword>
<comment type="caution">
    <text evidence="14">The sequence shown here is derived from an EMBL/GenBank/DDBJ whole genome shotgun (WGS) entry which is preliminary data.</text>
</comment>
<dbReference type="SUPFAM" id="SSF52540">
    <property type="entry name" value="P-loop containing nucleoside triphosphate hydrolases"/>
    <property type="match status" value="1"/>
</dbReference>
<sequence length="978" mass="108005">MSDKVITKRLSKVARELNVGISTIVDFLSSKSISIESNPNTKIDNTTYEILSNEFQSEKSAKEESEKVTLPTNERAKISLDSKEEAPKVVEVEEEDEDDDDDDQGVLIKNVSPANVPAEAKKEIPEVPAPEKTEPLKEEETPKPVEPVSKAIKIEEVPASDEDTGGPKVLGKINLDELNLKTRPDKKSKKDKEKDSAEAKRKAKEEADRLAKEESIRHKKAEEQKAKDKAEKEKIAAEKAKEVNTPEVVTPKEAPKEREEIKTSYEKLDGPKVLGKIELPSKPAKKPVASSSDKKETEKPKRKRRKRINTPQETAQERDARRGKGPRGAKGGGAGVKRREEKPELTEKEIQNQVKETLARLQGNTSKSKGSKYRRQKRDAVSEQTQKDLEEQEAQMKVLQVTEFVTANDLASMMDVSVNDVISACMSLGLFVSINQRLDAETISIVAEEFGFETEFVDSEDQESVEEEEDKPEDLVERYPIVTVMGHVDHGKTSLLDYVRKANVIAGEAGGITQHIGAYNVELDSGKKITFLDTPGHEAFTAMRARGAQVTDIAIIVIATDDNVMPQTKEAINHAQAAGVPIVFALNKVDRPAANPDKIREELSQMNILVEEWGGKFQAQEISAKTGQGVEDLLEKVLLEAELLEVKANPNKNGVGTVIESELDKGRGYVSTLLVQSGTVRMGDVVLAGPHYGKVKAMFNERGQKITEAGPSMPFSLLGLSGAPNAGDKFRVMDDEKEAKNIATKRLQLQREQGVRTKKHITLDEIGRRIAIGDFQELNVIIKGDVDGSIEALSDSLLKLSTDQIQVNVIHKSVGQISESDVMLAAASDAIIVGFQVRPSVNARKVAEREEIDIRLYSIIYAAIDEIKAAMEGMLAAKIEERVTATLEIRETFKISKVGTIAGCMVLDGKINRNHKVRIVRDGIVVYTGLLGSLKRFKDDVKEVAKGYECGLNIENYNEIQEGDIIEAYEEVEVKQTL</sequence>
<dbReference type="GO" id="GO:0003924">
    <property type="term" value="F:GTPase activity"/>
    <property type="evidence" value="ECO:0007669"/>
    <property type="project" value="UniProtKB-UniRule"/>
</dbReference>
<dbReference type="InterPro" id="IPR015760">
    <property type="entry name" value="TIF_IF2"/>
</dbReference>
<organism evidence="14 15">
    <name type="scientific">Acidiluteibacter ferrifornacis</name>
    <dbReference type="NCBI Taxonomy" id="2692424"/>
    <lineage>
        <taxon>Bacteria</taxon>
        <taxon>Pseudomonadati</taxon>
        <taxon>Bacteroidota</taxon>
        <taxon>Flavobacteriia</taxon>
        <taxon>Flavobacteriales</taxon>
        <taxon>Cryomorphaceae</taxon>
        <taxon>Acidiluteibacter</taxon>
    </lineage>
</organism>
<feature type="compositionally biased region" description="Low complexity" evidence="12">
    <location>
        <begin position="280"/>
        <end position="291"/>
    </location>
</feature>
<feature type="compositionally biased region" description="Basic and acidic residues" evidence="12">
    <location>
        <begin position="378"/>
        <end position="388"/>
    </location>
</feature>